<gene>
    <name evidence="1" type="ORF">L2E82_48408</name>
</gene>
<reference evidence="2" key="1">
    <citation type="journal article" date="2022" name="Mol. Ecol. Resour.">
        <title>The genomes of chicory, endive, great burdock and yacon provide insights into Asteraceae palaeo-polyploidization history and plant inulin production.</title>
        <authorList>
            <person name="Fan W."/>
            <person name="Wang S."/>
            <person name="Wang H."/>
            <person name="Wang A."/>
            <person name="Jiang F."/>
            <person name="Liu H."/>
            <person name="Zhao H."/>
            <person name="Xu D."/>
            <person name="Zhang Y."/>
        </authorList>
    </citation>
    <scope>NUCLEOTIDE SEQUENCE [LARGE SCALE GENOMIC DNA]</scope>
    <source>
        <strain evidence="2">cv. Punajuju</strain>
    </source>
</reference>
<evidence type="ECO:0000313" key="1">
    <source>
        <dbReference type="EMBL" id="KAI3690384.1"/>
    </source>
</evidence>
<sequence>MEEIVKALEAALAYQVPPLPLAPLHFRSSNEYQRPLKPLHWEKTPALVGSLWDVSHNEGIQSRAPEIDISELESLFCKHKYRSQPGYEQHKSETIIRLVHPERASNCEIVLHNIQLPPPDLMKTILGLDSHALSVDQVYNLIEFCPTNEEMEMLKSYKGDKKNLGRCEQFFLECAKIPRIEPKLRVFAFTATFSCRANSFSDTLNTIKESTKEIKESTKLVKIMQIILMMGNKLNVGTTEGSASGFKLDSVEKLGDTCATDTNITLLHFLCKVVAEQTPELLDFYKDLVHLHDAYWIHIKSLYEGKSAMIEGFEKVQEEFDILANDGGLHNPFKMALGSFLDSAGAELRRLNAFFDEVDRYAESLVLYFGEDPSHYSWKQVIISLVRFIEMFKKAHNQNKRWEDAKKKKLQGTVKKSQLHITSMKIKPT</sequence>
<organism evidence="1 2">
    <name type="scientific">Cichorium intybus</name>
    <name type="common">Chicory</name>
    <dbReference type="NCBI Taxonomy" id="13427"/>
    <lineage>
        <taxon>Eukaryota</taxon>
        <taxon>Viridiplantae</taxon>
        <taxon>Streptophyta</taxon>
        <taxon>Embryophyta</taxon>
        <taxon>Tracheophyta</taxon>
        <taxon>Spermatophyta</taxon>
        <taxon>Magnoliopsida</taxon>
        <taxon>eudicotyledons</taxon>
        <taxon>Gunneridae</taxon>
        <taxon>Pentapetalae</taxon>
        <taxon>asterids</taxon>
        <taxon>campanulids</taxon>
        <taxon>Asterales</taxon>
        <taxon>Asteraceae</taxon>
        <taxon>Cichorioideae</taxon>
        <taxon>Cichorieae</taxon>
        <taxon>Cichoriinae</taxon>
        <taxon>Cichorium</taxon>
    </lineage>
</organism>
<proteinExistence type="predicted"/>
<keyword evidence="2" id="KW-1185">Reference proteome</keyword>
<name>A0ACB8YZJ7_CICIN</name>
<dbReference type="EMBL" id="CM042017">
    <property type="protein sequence ID" value="KAI3690384.1"/>
    <property type="molecule type" value="Genomic_DNA"/>
</dbReference>
<protein>
    <submittedName>
        <fullName evidence="1">Uncharacterized protein</fullName>
    </submittedName>
</protein>
<dbReference type="Proteomes" id="UP001055811">
    <property type="component" value="Linkage Group LG09"/>
</dbReference>
<comment type="caution">
    <text evidence="1">The sequence shown here is derived from an EMBL/GenBank/DDBJ whole genome shotgun (WGS) entry which is preliminary data.</text>
</comment>
<evidence type="ECO:0000313" key="2">
    <source>
        <dbReference type="Proteomes" id="UP001055811"/>
    </source>
</evidence>
<accession>A0ACB8YZJ7</accession>
<reference evidence="1 2" key="2">
    <citation type="journal article" date="2022" name="Mol. Ecol. Resour.">
        <title>The genomes of chicory, endive, great burdock and yacon provide insights into Asteraceae paleo-polyploidization history and plant inulin production.</title>
        <authorList>
            <person name="Fan W."/>
            <person name="Wang S."/>
            <person name="Wang H."/>
            <person name="Wang A."/>
            <person name="Jiang F."/>
            <person name="Liu H."/>
            <person name="Zhao H."/>
            <person name="Xu D."/>
            <person name="Zhang Y."/>
        </authorList>
    </citation>
    <scope>NUCLEOTIDE SEQUENCE [LARGE SCALE GENOMIC DNA]</scope>
    <source>
        <strain evidence="2">cv. Punajuju</strain>
        <tissue evidence="1">Leaves</tissue>
    </source>
</reference>